<accession>A0A374NNN1</accession>
<dbReference type="AlphaFoldDB" id="A0A374NNN1"/>
<dbReference type="RefSeq" id="WP_117982610.1">
    <property type="nucleotide sequence ID" value="NZ_QSOE01000045.1"/>
</dbReference>
<organism evidence="1 2">
    <name type="scientific">Anaerobutyricum hallii</name>
    <dbReference type="NCBI Taxonomy" id="39488"/>
    <lineage>
        <taxon>Bacteria</taxon>
        <taxon>Bacillati</taxon>
        <taxon>Bacillota</taxon>
        <taxon>Clostridia</taxon>
        <taxon>Lachnospirales</taxon>
        <taxon>Lachnospiraceae</taxon>
        <taxon>Anaerobutyricum</taxon>
    </lineage>
</organism>
<protein>
    <submittedName>
        <fullName evidence="1">Uncharacterized protein</fullName>
    </submittedName>
</protein>
<dbReference type="EMBL" id="QSOE01000045">
    <property type="protein sequence ID" value="RGI87484.1"/>
    <property type="molecule type" value="Genomic_DNA"/>
</dbReference>
<evidence type="ECO:0000313" key="2">
    <source>
        <dbReference type="Proteomes" id="UP000262524"/>
    </source>
</evidence>
<sequence length="138" mass="16104">MLPRILNPVMFRNIYKGALGEVAGRFIIENELGIKLIDITEPEKFEKFDFRLNEEVYVDFKNWDESMQVDRENELKKIRQKMRMVGAKRVYIINIVVEDGTKYEIKESTDGIIEIPGLITKNGDIITKPIEKLAKEVK</sequence>
<comment type="caution">
    <text evidence="1">The sequence shown here is derived from an EMBL/GenBank/DDBJ whole genome shotgun (WGS) entry which is preliminary data.</text>
</comment>
<proteinExistence type="predicted"/>
<dbReference type="Proteomes" id="UP000262524">
    <property type="component" value="Unassembled WGS sequence"/>
</dbReference>
<reference evidence="1 2" key="1">
    <citation type="submission" date="2018-08" db="EMBL/GenBank/DDBJ databases">
        <title>A genome reference for cultivated species of the human gut microbiota.</title>
        <authorList>
            <person name="Zou Y."/>
            <person name="Xue W."/>
            <person name="Luo G."/>
        </authorList>
    </citation>
    <scope>NUCLEOTIDE SEQUENCE [LARGE SCALE GENOMIC DNA]</scope>
    <source>
        <strain evidence="1 2">TM10-1AC</strain>
    </source>
</reference>
<gene>
    <name evidence="1" type="ORF">DXD91_08195</name>
</gene>
<name>A0A374NNN1_9FIRM</name>
<evidence type="ECO:0000313" key="1">
    <source>
        <dbReference type="EMBL" id="RGI87484.1"/>
    </source>
</evidence>